<sequence length="3643" mass="386245">MEFSGSSVWSRQPYALDTADAERTARETAPFTLQPLRSSTASLLFIDAGVENYQQLIAGIQTGTEIHVLSSAQDAVEQITQTLLGRHGISSLHIVSHGEAGGLQLGNSWLTSATMSRYATQFRSWSAALTEDADILLYGCDVAQGEQGQAFLGQLSYFTGADIAASSDLTGDVEQGGNWILEVNTGEIGTAIAFQPEALDAYRGVLSVDLISVSDPTLFSDSVGGSSGANSVSSDGRFVVFTSSANNLVDNDINGLSDVFLFDRTNNSIKLISYKFNKTFSAKGASSNAVISSNGDFVTFISNASDLVSGDIQNSENRQNIFVWDRQNDVTTLVSRNPLGLSGNRNSSSQSISADGDTILFLSQATNLDPRDGNTQRDAYLWTRTDNKVILVDRDAAKTGVGEGGVSAAVLSSDGGYVAFTSTSGNLIPNDPDSNSSSDVFLWKRPSNPSVDDSVLLALTSGANVSGSLSISIGGDRVAFVSNNPLTGANDTNNLQDVFVWTRSTSNPTTGIIQLVSVNDLGQSGTTLNPAFGDGSFRPVLNVLGTHVAFTSTASDLDGGDTNGKKDVFVRDLEQGKTFLVNRSSSGVTGDSESDFATLSYNGKQVSFISSATNLVANDTNNKPDVFVRDITTNVTHLISRTPEGTVGNDTSGSTSITGFPTAIAPVISEDGNFVVFNSAATDLIANDGNAVEDVFITGVVVASGNAVLATRRNTGGLGNSRTGSGDSDTSFGSSVSEDGRYIVFTSTAPELAANDVNAAQDVFLRDRQTNQTTLISRNQAETGSANGISTSPQISANGRYIVFSSTASDIVANDSNNASDIFWYDRQENRMVLVSHAHNSTASADGASLNPVLSADGLYVAFVSVAQNLTSGSTNNKQNIFIWNSATDTTILVSHINGNDGGNADSDSPVISDDGGYVAFASSASDLTGNDINSKKDVFVWNRSTNAIAVVSQSSEGTASNGDSFAPSISSDGQIIAFASLATNLGGGTDNNGGQDIFARNLTNNTTTLVSVSKDNAYSIGGGELINRFGAFKPVVSGNGQFVAFSSTFSDLVSDDLNNAEDVFVRNLNDNTTQIVSITSQGSSETGTSNGASGSPGTGSSDPVISSNGRFVGFSSYSTNLVSGDTNGSQDVFVRDLSTASTLWISAGGNGASFNPVINRSGSYLAFASQAINLTSSDLNGKPDVFGSTLTTVVSLVAANKSVAESGAATAPTYEIRRSRTEGALTIALKIDPTSTATIAATLGAIADFTPTLDAGSFTISGSDLIITMPDAVGVVTLTLTPQDDIQAEAAEFVTLTLASDPTYAVSAIANTDTVIIEANDTVVTSTNDSGEGSLRQAILNANAFSGEDTISFQIPGSDVRTISLASALPDLLDAVIIDGTTQAGYIATPIIELNGEGAGNANGLTIKADNSTVKGLIINRFSQHGIRLEGTNTVVQGNYIGTDAAGDSNFGNALNGISLNSSNNTIGGTTNGSANIIANNQGSGITIEGSATGNRIQQNAIFLNAGLGIDLGNDGVTANDAGDIDTGANGLQNTAVLTIAAPSETNTAIAGTFDGAASSTFRVEFFSSNLADSSGFGEGQRFLGATTITTDNAGQAIVNYTHPEALAIGQFITATVTDANGNTSEFSNARVIAVPNITISPTTLEQLEGAEGTTTSYTFTITLDQASSQTVSVQVNTEDITASNTNDYDAVNQEITFAPGETVKTVTVNAKGDNVNEPNETFRVTLSNAVNGVLGTETSAIATILDDDNPPTIAIANITSPTVTEGDSGTTDYQFEVSLSNPTSDPVTVTYATTDGSAKASDSDYTPASQTLTFAPGETSKIVTINGIGDTKFEQDETFFVTLSNASSNASISTTSATGTIKNDDQGSIISISTLSELNEGTEGTTTDYTFTVNLDKPSGEVVTVNYRTEDGTAKASDNDYEPTTGTLTFAPNTTLQTFFVKVKGDRTFENDEQFSVILSDPTNGAISIGQGSAVATIKNDDLQPTLQIVAPNKIEGDVPNPFNFLVSLSNPTDREVTVTYATEDGTAIAGEDYTAQTNQTLTFAAGETEKTIAVTVLGDRKHEPNETFSIKLTNAANATLANGNGINAIATIQNDDPLPEITISNTTTNSLEGGIGTVNPNTFEVVLSNPSDQVITVNYDAINGNLIQGANATLEDNDFEATSGTVTFNPGETTQTIIVNVKGDEDREPDESYLVKLSNASSSATLKTDTAIGIIQNDDNPPTISILDASIDEGNSGQTALTFTVNLSSASTDPITVFYSTSDGSATVSDSDYVPVSNASITFAPGETSKQVTVFVNGDTTLEPNEDFKVTLTTPTNATILNAIATGTIKNDDLRPTLGISGVTKGEGNSGTQDYVFTVSLSNGSTEVITVDYTTQDDSATIADGDYIAKSGRLIFNPGGLLQQQITVQTIGDTKFEPTEKFIVKLLEQSVVNADISVSQADGILTNDDSQPTFSLSGRQSQNEGNSGTTPFVFEVNLSNPSSDIVTVSYTTIPGTATADVDYLSTAGTLTFNPGEQKKTITVLATGDTEVEPDEDFILRLSNPINASLPVSATDVQGIIVNDDAPPFPTISIDDASGNEGNAGTTTALTFKIRLSQATTIPVTVQYATSNGTARTDDADYTGIATTTLTFAPNEIEKDVIVLVNGDNKFEPSETFNVTLANPTNAQLSTIARQATGVIINDDAKPTLSINAIALTEGNTGLKDFVFAVDLSNPTADGVEVDYDTLDGTARLDDGDYQRSTGTLTFAPGAPLRQFITVKVVGDRIYEPTETFSVSLKNPKNADLSTVPNQGIGTILADDFRPTLSIQNAAAFEGNSATTPLLFTVELSNPSSETVTVQYDSQPGTANTSDYIRSTGVLTFAPLEQTKTIAVQIIGDTEYELDETFTVELSNPSNALLPPSGSTLSATGTIRNDDPVPQLQVSAPTSQKEGNSGIIPYVFEVSLSQASPLPITVAYTTADGQATVADNDYTPIAGTLTFAPGELKKTVAVNVLGDTRPEANETFQFKLSNPTNATIAAGSDLVDAIIENDDTAPGAQIDRDSKTDIVWRNAQTGENTIWYLNNTTYAASTNLPIMAEAGWRIRATTDLDADGDDDIVWQNVLTSAVKVWIMQGGKLAQDVTLPIVPGLSWSIVGAADFNRDRKADIIWRNTKTGENVIWLMDGSTFVNDAYFLTVPDQSWKMQQFGDFDNDGDTDILWRNDTTGENHLWQMQNTQHQASFVLPTVADLSWTIEGVGDFTGDSFLDILWRNTNTSENVIWQTSNFKFERDYWIKPVTDRGWEVERLADFNSDRNVDILWRNYLTGENVIWYMNRTNFGVGLRLPVIPDLNWNSVFVGDFNRDRAQEILFHNDQTGESMTWQLNTTLYDRAVPFVTVSDLDWVIDLTGDFDGDGEADLVWRQVRSGHMDISLMKNGAPYGSSFSTQLPDPQWVAAAAADFDGDGSLDLLWRNHRTGEIALWNMDKGNRVDSHYLMQVSDLDWKIVGVSDFNRDRKPDIVWRNHRTGQTDIWLMDGFKYNSSVSLQTVSNEWRIKGIGDFNIDNQPDLLWLNERTGETVIWVMNDTQFQFDRYLPTVSDRSWDIHAVRDFGGDGLTDLLWRNNQTGENVIWFLHGTEFGIDVYLPTYVNNNWKIEAVDDFKHTR</sequence>
<dbReference type="PANTHER" id="PTHR11878">
    <property type="entry name" value="SODIUM/CALCIUM EXCHANGER"/>
    <property type="match status" value="1"/>
</dbReference>
<evidence type="ECO:0000256" key="5">
    <source>
        <dbReference type="SAM" id="MobiDB-lite"/>
    </source>
</evidence>
<keyword evidence="3" id="KW-0106">Calcium</keyword>
<dbReference type="GO" id="GO:0030001">
    <property type="term" value="P:metal ion transport"/>
    <property type="evidence" value="ECO:0007669"/>
    <property type="project" value="TreeGrafter"/>
</dbReference>
<evidence type="ECO:0000256" key="1">
    <source>
        <dbReference type="ARBA" id="ARBA00022729"/>
    </source>
</evidence>
<dbReference type="Pfam" id="PF13517">
    <property type="entry name" value="FG-GAP_3"/>
    <property type="match status" value="2"/>
</dbReference>
<evidence type="ECO:0000313" key="7">
    <source>
        <dbReference type="EMBL" id="NDJ17348.1"/>
    </source>
</evidence>
<dbReference type="InterPro" id="IPR013517">
    <property type="entry name" value="FG-GAP"/>
</dbReference>
<feature type="domain" description="Calx-beta" evidence="6">
    <location>
        <begin position="2678"/>
        <end position="2780"/>
    </location>
</feature>
<keyword evidence="8" id="KW-1185">Reference proteome</keyword>
<evidence type="ECO:0000256" key="3">
    <source>
        <dbReference type="ARBA" id="ARBA00022837"/>
    </source>
</evidence>
<feature type="domain" description="Calx-beta" evidence="6">
    <location>
        <begin position="2328"/>
        <end position="2430"/>
    </location>
</feature>
<evidence type="ECO:0000259" key="6">
    <source>
        <dbReference type="SMART" id="SM00237"/>
    </source>
</evidence>
<feature type="domain" description="Calx-beta" evidence="6">
    <location>
        <begin position="1859"/>
        <end position="1962"/>
    </location>
</feature>
<name>A0A8J7Z3B1_9CYAN</name>
<keyword evidence="4" id="KW-0406">Ion transport</keyword>
<proteinExistence type="predicted"/>
<feature type="domain" description="Calx-beta" evidence="6">
    <location>
        <begin position="1976"/>
        <end position="2076"/>
    </location>
</feature>
<dbReference type="RefSeq" id="WP_162422871.1">
    <property type="nucleotide sequence ID" value="NZ_WVIE01000008.1"/>
</dbReference>
<feature type="domain" description="Calx-beta" evidence="6">
    <location>
        <begin position="2446"/>
        <end position="2545"/>
    </location>
</feature>
<feature type="domain" description="Calx-beta" evidence="6">
    <location>
        <begin position="2909"/>
        <end position="3011"/>
    </location>
</feature>
<evidence type="ECO:0000256" key="2">
    <source>
        <dbReference type="ARBA" id="ARBA00022737"/>
    </source>
</evidence>
<dbReference type="PANTHER" id="PTHR11878:SF65">
    <property type="entry name" value="NA_CA-EXCHANGE PROTEIN, ISOFORM G"/>
    <property type="match status" value="1"/>
</dbReference>
<dbReference type="SMART" id="SM00237">
    <property type="entry name" value="Calx_beta"/>
    <property type="match status" value="12"/>
</dbReference>
<feature type="compositionally biased region" description="Low complexity" evidence="5">
    <location>
        <begin position="720"/>
        <end position="734"/>
    </location>
</feature>
<reference evidence="7" key="1">
    <citation type="submission" date="2019-12" db="EMBL/GenBank/DDBJ databases">
        <title>High-Quality draft genome sequences of three cyanobacteria isolated from the limestone walls of the Old Cathedral of Coimbra.</title>
        <authorList>
            <person name="Tiago I."/>
            <person name="Soares F."/>
            <person name="Portugal A."/>
        </authorList>
    </citation>
    <scope>NUCLEOTIDE SEQUENCE</scope>
    <source>
        <strain evidence="7">A</strain>
    </source>
</reference>
<dbReference type="InterPro" id="IPR051171">
    <property type="entry name" value="CaCA"/>
</dbReference>
<dbReference type="GO" id="GO:0016020">
    <property type="term" value="C:membrane"/>
    <property type="evidence" value="ECO:0007669"/>
    <property type="project" value="InterPro"/>
</dbReference>
<dbReference type="SUPFAM" id="SSF69318">
    <property type="entry name" value="Integrin alpha N-terminal domain"/>
    <property type="match status" value="2"/>
</dbReference>
<feature type="domain" description="Calx-beta" evidence="6">
    <location>
        <begin position="2091"/>
        <end position="2201"/>
    </location>
</feature>
<feature type="domain" description="Calx-beta" evidence="6">
    <location>
        <begin position="1631"/>
        <end position="1729"/>
    </location>
</feature>
<dbReference type="EMBL" id="WVIE01000008">
    <property type="protein sequence ID" value="NDJ17348.1"/>
    <property type="molecule type" value="Genomic_DNA"/>
</dbReference>
<dbReference type="InterPro" id="IPR028994">
    <property type="entry name" value="Integrin_alpha_N"/>
</dbReference>
<dbReference type="SUPFAM" id="SSF82171">
    <property type="entry name" value="DPP6 N-terminal domain-like"/>
    <property type="match status" value="2"/>
</dbReference>
<evidence type="ECO:0000256" key="4">
    <source>
        <dbReference type="ARBA" id="ARBA00023065"/>
    </source>
</evidence>
<feature type="domain" description="Calx-beta" evidence="6">
    <location>
        <begin position="2559"/>
        <end position="2664"/>
    </location>
</feature>
<feature type="region of interest" description="Disordered" evidence="5">
    <location>
        <begin position="2450"/>
        <end position="2472"/>
    </location>
</feature>
<feature type="domain" description="Calx-beta" evidence="6">
    <location>
        <begin position="1742"/>
        <end position="1846"/>
    </location>
</feature>
<dbReference type="InterPro" id="IPR025592">
    <property type="entry name" value="DUF4347"/>
</dbReference>
<dbReference type="Gene3D" id="2.120.10.30">
    <property type="entry name" value="TolB, C-terminal domain"/>
    <property type="match status" value="2"/>
</dbReference>
<feature type="domain" description="Calx-beta" evidence="6">
    <location>
        <begin position="2214"/>
        <end position="2316"/>
    </location>
</feature>
<dbReference type="Pfam" id="PF14252">
    <property type="entry name" value="DUF4347"/>
    <property type="match status" value="1"/>
</dbReference>
<feature type="domain" description="Calx-beta" evidence="6">
    <location>
        <begin position="2794"/>
        <end position="2893"/>
    </location>
</feature>
<dbReference type="InterPro" id="IPR003644">
    <property type="entry name" value="Calx_beta"/>
</dbReference>
<evidence type="ECO:0000313" key="8">
    <source>
        <dbReference type="Proteomes" id="UP000646053"/>
    </source>
</evidence>
<dbReference type="Pfam" id="PF03160">
    <property type="entry name" value="Calx-beta"/>
    <property type="match status" value="12"/>
</dbReference>
<feature type="region of interest" description="Disordered" evidence="5">
    <location>
        <begin position="713"/>
        <end position="734"/>
    </location>
</feature>
<protein>
    <submittedName>
        <fullName evidence="7">DUF4347 domain-containing protein</fullName>
    </submittedName>
</protein>
<dbReference type="InterPro" id="IPR011042">
    <property type="entry name" value="6-blade_b-propeller_TolB-like"/>
</dbReference>
<accession>A0A8J7Z3B1</accession>
<keyword evidence="4" id="KW-0813">Transport</keyword>
<gene>
    <name evidence="7" type="ORF">GS601_08595</name>
</gene>
<dbReference type="SUPFAM" id="SSF141072">
    <property type="entry name" value="CalX-like"/>
    <property type="match status" value="12"/>
</dbReference>
<keyword evidence="2" id="KW-0677">Repeat</keyword>
<dbReference type="Pfam" id="PF07676">
    <property type="entry name" value="PD40"/>
    <property type="match status" value="2"/>
</dbReference>
<comment type="caution">
    <text evidence="7">The sequence shown here is derived from an EMBL/GenBank/DDBJ whole genome shotgun (WGS) entry which is preliminary data.</text>
</comment>
<feature type="region of interest" description="Disordered" evidence="5">
    <location>
        <begin position="1080"/>
        <end position="1105"/>
    </location>
</feature>
<dbReference type="Proteomes" id="UP000646053">
    <property type="component" value="Unassembled WGS sequence"/>
</dbReference>
<keyword evidence="1" id="KW-0732">Signal</keyword>
<dbReference type="GO" id="GO:0007154">
    <property type="term" value="P:cell communication"/>
    <property type="evidence" value="ECO:0007669"/>
    <property type="project" value="InterPro"/>
</dbReference>
<organism evidence="7 8">
    <name type="scientific">Myxacorys almedinensis A</name>
    <dbReference type="NCBI Taxonomy" id="2690445"/>
    <lineage>
        <taxon>Bacteria</taxon>
        <taxon>Bacillati</taxon>
        <taxon>Cyanobacteriota</taxon>
        <taxon>Cyanophyceae</taxon>
        <taxon>Leptolyngbyales</taxon>
        <taxon>Leptolyngbyaceae</taxon>
        <taxon>Myxacorys</taxon>
        <taxon>Myxacorys almedinensis</taxon>
    </lineage>
</organism>
<dbReference type="Gene3D" id="2.60.40.2030">
    <property type="match status" value="12"/>
</dbReference>
<dbReference type="InterPro" id="IPR038081">
    <property type="entry name" value="CalX-like_sf"/>
</dbReference>
<dbReference type="InterPro" id="IPR011659">
    <property type="entry name" value="WD40"/>
</dbReference>
<dbReference type="SUPFAM" id="SSF69304">
    <property type="entry name" value="Tricorn protease N-terminal domain"/>
    <property type="match status" value="1"/>
</dbReference>